<dbReference type="PANTHER" id="PTHR47963:SF7">
    <property type="entry name" value="ATP-DEPENDENT RNA HELICASE YFML-RELATED"/>
    <property type="match status" value="1"/>
</dbReference>
<proteinExistence type="predicted"/>
<dbReference type="PROSITE" id="PS51192">
    <property type="entry name" value="HELICASE_ATP_BIND_1"/>
    <property type="match status" value="1"/>
</dbReference>
<dbReference type="SMART" id="SM00490">
    <property type="entry name" value="HELICc"/>
    <property type="match status" value="1"/>
</dbReference>
<sequence length="378" mass="43049">MEIIQNMKPFIQQAWKESEFQKLTDIQERSIPLILERKDLIGESPTGTGKTLAYLLPILQSIDESKKNAQAVILAPSRELVMQIHQEIQKWTKGSGIQSAAFIGGANVKKQIEKLKKKPHIIVGSTGRLLELIKLKKLKMHEVKTIVVDEFDLMIGNEHIKEVETIISTTLRDERQLLFFSATLSEKTEEVSKQWMKEYDLIQVNETVQTFENVEHTYIYCEQREKVETLRRLTNIEGMKALVFINSLKKLEEVEEKLKYHDASVEVLAGESKKMERKHALEKFRAGKVSFLLTTDVAARGLDIKGVTHVIHFDFPTDSKQYVHRSGRTGRMGASGIVVSLTTKREESFLKKMSEELGVTIHERIVHGGQIKAATVGK</sequence>
<feature type="domain" description="Helicase C-terminal" evidence="6">
    <location>
        <begin position="213"/>
        <end position="372"/>
    </location>
</feature>
<evidence type="ECO:0000259" key="5">
    <source>
        <dbReference type="PROSITE" id="PS51192"/>
    </source>
</evidence>
<evidence type="ECO:0000256" key="1">
    <source>
        <dbReference type="ARBA" id="ARBA00022741"/>
    </source>
</evidence>
<dbReference type="Pfam" id="PF00271">
    <property type="entry name" value="Helicase_C"/>
    <property type="match status" value="1"/>
</dbReference>
<dbReference type="CDD" id="cd00268">
    <property type="entry name" value="DEADc"/>
    <property type="match status" value="1"/>
</dbReference>
<dbReference type="Gene3D" id="3.40.50.300">
    <property type="entry name" value="P-loop containing nucleotide triphosphate hydrolases"/>
    <property type="match status" value="2"/>
</dbReference>
<evidence type="ECO:0000256" key="3">
    <source>
        <dbReference type="ARBA" id="ARBA00022806"/>
    </source>
</evidence>
<dbReference type="Proteomes" id="UP001646157">
    <property type="component" value="Unassembled WGS sequence"/>
</dbReference>
<reference evidence="7 8" key="1">
    <citation type="submission" date="2021-01" db="EMBL/GenBank/DDBJ databases">
        <title>Genomic Encyclopedia of Type Strains, Phase IV (KMG-IV): sequencing the most valuable type-strain genomes for metagenomic binning, comparative biology and taxonomic classification.</title>
        <authorList>
            <person name="Goeker M."/>
        </authorList>
    </citation>
    <scope>NUCLEOTIDE SEQUENCE [LARGE SCALE GENOMIC DNA]</scope>
    <source>
        <strain evidence="7 8">DSM 24834</strain>
    </source>
</reference>
<evidence type="ECO:0000259" key="6">
    <source>
        <dbReference type="PROSITE" id="PS51194"/>
    </source>
</evidence>
<gene>
    <name evidence="7" type="ORF">JOC86_004425</name>
</gene>
<dbReference type="InterPro" id="IPR027417">
    <property type="entry name" value="P-loop_NTPase"/>
</dbReference>
<dbReference type="InterPro" id="IPR011545">
    <property type="entry name" value="DEAD/DEAH_box_helicase_dom"/>
</dbReference>
<dbReference type="InterPro" id="IPR044742">
    <property type="entry name" value="DEAD/DEAH_RhlB"/>
</dbReference>
<dbReference type="Pfam" id="PF00270">
    <property type="entry name" value="DEAD"/>
    <property type="match status" value="1"/>
</dbReference>
<keyword evidence="2" id="KW-0378">Hydrolase</keyword>
<protein>
    <submittedName>
        <fullName evidence="7">Superfamily II DNA/RNA helicase</fullName>
    </submittedName>
</protein>
<keyword evidence="3 7" id="KW-0347">Helicase</keyword>
<feature type="domain" description="Helicase ATP-binding" evidence="5">
    <location>
        <begin position="31"/>
        <end position="202"/>
    </location>
</feature>
<dbReference type="GO" id="GO:0004386">
    <property type="term" value="F:helicase activity"/>
    <property type="evidence" value="ECO:0007669"/>
    <property type="project" value="UniProtKB-KW"/>
</dbReference>
<dbReference type="PROSITE" id="PS51194">
    <property type="entry name" value="HELICASE_CTER"/>
    <property type="match status" value="1"/>
</dbReference>
<dbReference type="InterPro" id="IPR001650">
    <property type="entry name" value="Helicase_C-like"/>
</dbReference>
<keyword evidence="1" id="KW-0547">Nucleotide-binding</keyword>
<keyword evidence="8" id="KW-1185">Reference proteome</keyword>
<dbReference type="InterPro" id="IPR050547">
    <property type="entry name" value="DEAD_box_RNA_helicases"/>
</dbReference>
<dbReference type="CDD" id="cd18787">
    <property type="entry name" value="SF2_C_DEAD"/>
    <property type="match status" value="1"/>
</dbReference>
<comment type="caution">
    <text evidence="7">The sequence shown here is derived from an EMBL/GenBank/DDBJ whole genome shotgun (WGS) entry which is preliminary data.</text>
</comment>
<keyword evidence="4" id="KW-0067">ATP-binding</keyword>
<dbReference type="InterPro" id="IPR014001">
    <property type="entry name" value="Helicase_ATP-bd"/>
</dbReference>
<dbReference type="SUPFAM" id="SSF52540">
    <property type="entry name" value="P-loop containing nucleoside triphosphate hydrolases"/>
    <property type="match status" value="1"/>
</dbReference>
<evidence type="ECO:0000313" key="8">
    <source>
        <dbReference type="Proteomes" id="UP001646157"/>
    </source>
</evidence>
<name>A0ABS2NJ06_9BACI</name>
<dbReference type="SMART" id="SM00487">
    <property type="entry name" value="DEXDc"/>
    <property type="match status" value="1"/>
</dbReference>
<dbReference type="EMBL" id="JAFBDZ010000006">
    <property type="protein sequence ID" value="MBM7587850.1"/>
    <property type="molecule type" value="Genomic_DNA"/>
</dbReference>
<organism evidence="7 8">
    <name type="scientific">Rossellomorea pakistanensis</name>
    <dbReference type="NCBI Taxonomy" id="992288"/>
    <lineage>
        <taxon>Bacteria</taxon>
        <taxon>Bacillati</taxon>
        <taxon>Bacillota</taxon>
        <taxon>Bacilli</taxon>
        <taxon>Bacillales</taxon>
        <taxon>Bacillaceae</taxon>
        <taxon>Rossellomorea</taxon>
    </lineage>
</organism>
<dbReference type="PANTHER" id="PTHR47963">
    <property type="entry name" value="DEAD-BOX ATP-DEPENDENT RNA HELICASE 47, MITOCHONDRIAL"/>
    <property type="match status" value="1"/>
</dbReference>
<evidence type="ECO:0000256" key="2">
    <source>
        <dbReference type="ARBA" id="ARBA00022801"/>
    </source>
</evidence>
<accession>A0ABS2NJ06</accession>
<evidence type="ECO:0000256" key="4">
    <source>
        <dbReference type="ARBA" id="ARBA00022840"/>
    </source>
</evidence>
<evidence type="ECO:0000313" key="7">
    <source>
        <dbReference type="EMBL" id="MBM7587850.1"/>
    </source>
</evidence>